<evidence type="ECO:0000313" key="14">
    <source>
        <dbReference type="EMBL" id="RVU33505.1"/>
    </source>
</evidence>
<comment type="subcellular location">
    <subcellularLocation>
        <location evidence="2">Membrane</location>
    </subcellularLocation>
</comment>
<evidence type="ECO:0000256" key="8">
    <source>
        <dbReference type="ARBA" id="ARBA00022989"/>
    </source>
</evidence>
<evidence type="ECO:0000256" key="5">
    <source>
        <dbReference type="ARBA" id="ARBA00022679"/>
    </source>
</evidence>
<feature type="transmembrane region" description="Helical" evidence="11">
    <location>
        <begin position="12"/>
        <end position="41"/>
    </location>
</feature>
<sequence length="463" mass="51547">MRFVPKKHLNSIGLKILLAYVIEMILSVGLIALVLVIALALQNNILSENDINDFSGELAEALQFNETGMPVQMADEEYLWLFESLYNEVAFRVLDQSGKVALASTAAPQFWSAVDGRNLPLTAGTFEFLQHGIIMDAATALRVHQGQNWYLQVAVSRRFMFFAHTTFALRFAGDGLLLLALVQFFVFAVCAHFTLIYTLRPLRKLSESAALISPRSMQARLKEDDVPTEIAPLVQSFNVALERLEQGYRLQQEFLATAAHELKTPLALIRAQLELMPENEERNWLLSDVTYMARQVQQLLLLTEASEVQNYQFSTIALSKVASEALAYLQRMADAATVTLTLSDHSNAAIWQADHSALFTLLKNLLENAIQHAPRGSEVRLTLYPAYLSVRDVGPGVPPEHLPQLFQRFWRGAHRRDIGAGLGLAICQEIALAHGWSLTAALSEPGLVFIVALEGESLLTGYR</sequence>
<dbReference type="InterPro" id="IPR003660">
    <property type="entry name" value="HAMP_dom"/>
</dbReference>
<feature type="transmembrane region" description="Helical" evidence="11">
    <location>
        <begin position="176"/>
        <end position="199"/>
    </location>
</feature>
<dbReference type="EMBL" id="SACS01000021">
    <property type="protein sequence ID" value="RVU33505.1"/>
    <property type="molecule type" value="Genomic_DNA"/>
</dbReference>
<dbReference type="PROSITE" id="PS50885">
    <property type="entry name" value="HAMP"/>
    <property type="match status" value="1"/>
</dbReference>
<dbReference type="SUPFAM" id="SSF55874">
    <property type="entry name" value="ATPase domain of HSP90 chaperone/DNA topoisomerase II/histidine kinase"/>
    <property type="match status" value="1"/>
</dbReference>
<dbReference type="SMART" id="SM00304">
    <property type="entry name" value="HAMP"/>
    <property type="match status" value="1"/>
</dbReference>
<feature type="domain" description="HAMP" evidence="13">
    <location>
        <begin position="196"/>
        <end position="249"/>
    </location>
</feature>
<dbReference type="InterPro" id="IPR004358">
    <property type="entry name" value="Sig_transdc_His_kin-like_C"/>
</dbReference>
<evidence type="ECO:0000256" key="11">
    <source>
        <dbReference type="SAM" id="Phobius"/>
    </source>
</evidence>
<dbReference type="PANTHER" id="PTHR45436:SF5">
    <property type="entry name" value="SENSOR HISTIDINE KINASE TRCS"/>
    <property type="match status" value="1"/>
</dbReference>
<comment type="catalytic activity">
    <reaction evidence="1">
        <text>ATP + protein L-histidine = ADP + protein N-phospho-L-histidine.</text>
        <dbReference type="EC" id="2.7.13.3"/>
    </reaction>
</comment>
<dbReference type="CDD" id="cd00082">
    <property type="entry name" value="HisKA"/>
    <property type="match status" value="1"/>
</dbReference>
<dbReference type="AlphaFoldDB" id="A0A437QG32"/>
<dbReference type="EC" id="2.7.13.3" evidence="3"/>
<evidence type="ECO:0000256" key="6">
    <source>
        <dbReference type="ARBA" id="ARBA00022692"/>
    </source>
</evidence>
<proteinExistence type="predicted"/>
<dbReference type="InterPro" id="IPR005467">
    <property type="entry name" value="His_kinase_dom"/>
</dbReference>
<dbReference type="Gene3D" id="3.30.565.10">
    <property type="entry name" value="Histidine kinase-like ATPase, C-terminal domain"/>
    <property type="match status" value="1"/>
</dbReference>
<dbReference type="InterPro" id="IPR003594">
    <property type="entry name" value="HATPase_dom"/>
</dbReference>
<keyword evidence="7 14" id="KW-0418">Kinase</keyword>
<keyword evidence="15" id="KW-1185">Reference proteome</keyword>
<comment type="caution">
    <text evidence="14">The sequence shown here is derived from an EMBL/GenBank/DDBJ whole genome shotgun (WGS) entry which is preliminary data.</text>
</comment>
<dbReference type="InterPro" id="IPR050428">
    <property type="entry name" value="TCS_sensor_his_kinase"/>
</dbReference>
<organism evidence="14 15">
    <name type="scientific">Rheinheimera riviphila</name>
    <dbReference type="NCBI Taxonomy" id="1834037"/>
    <lineage>
        <taxon>Bacteria</taxon>
        <taxon>Pseudomonadati</taxon>
        <taxon>Pseudomonadota</taxon>
        <taxon>Gammaproteobacteria</taxon>
        <taxon>Chromatiales</taxon>
        <taxon>Chromatiaceae</taxon>
        <taxon>Rheinheimera</taxon>
    </lineage>
</organism>
<evidence type="ECO:0000256" key="1">
    <source>
        <dbReference type="ARBA" id="ARBA00000085"/>
    </source>
</evidence>
<dbReference type="PRINTS" id="PR00344">
    <property type="entry name" value="BCTRLSENSOR"/>
</dbReference>
<evidence type="ECO:0000256" key="7">
    <source>
        <dbReference type="ARBA" id="ARBA00022777"/>
    </source>
</evidence>
<feature type="domain" description="Histidine kinase" evidence="12">
    <location>
        <begin position="257"/>
        <end position="457"/>
    </location>
</feature>
<dbReference type="SMART" id="SM00388">
    <property type="entry name" value="HisKA"/>
    <property type="match status" value="1"/>
</dbReference>
<dbReference type="InterPro" id="IPR036097">
    <property type="entry name" value="HisK_dim/P_sf"/>
</dbReference>
<keyword evidence="6 11" id="KW-0812">Transmembrane</keyword>
<accession>A0A437QG32</accession>
<dbReference type="Gene3D" id="1.10.287.130">
    <property type="match status" value="1"/>
</dbReference>
<reference evidence="14 15" key="1">
    <citation type="submission" date="2019-01" db="EMBL/GenBank/DDBJ databases">
        <authorList>
            <person name="Chen W.-M."/>
        </authorList>
    </citation>
    <scope>NUCLEOTIDE SEQUENCE [LARGE SCALE GENOMIC DNA]</scope>
    <source>
        <strain evidence="14 15">KYPC3</strain>
    </source>
</reference>
<evidence type="ECO:0000313" key="15">
    <source>
        <dbReference type="Proteomes" id="UP000283077"/>
    </source>
</evidence>
<dbReference type="GO" id="GO:0005886">
    <property type="term" value="C:plasma membrane"/>
    <property type="evidence" value="ECO:0007669"/>
    <property type="project" value="TreeGrafter"/>
</dbReference>
<dbReference type="Pfam" id="PF02518">
    <property type="entry name" value="HATPase_c"/>
    <property type="match status" value="1"/>
</dbReference>
<dbReference type="GO" id="GO:0000155">
    <property type="term" value="F:phosphorelay sensor kinase activity"/>
    <property type="evidence" value="ECO:0007669"/>
    <property type="project" value="InterPro"/>
</dbReference>
<dbReference type="SMART" id="SM00387">
    <property type="entry name" value="HATPase_c"/>
    <property type="match status" value="1"/>
</dbReference>
<evidence type="ECO:0000259" key="12">
    <source>
        <dbReference type="PROSITE" id="PS50109"/>
    </source>
</evidence>
<evidence type="ECO:0000256" key="3">
    <source>
        <dbReference type="ARBA" id="ARBA00012438"/>
    </source>
</evidence>
<gene>
    <name evidence="14" type="ORF">EOE67_16755</name>
</gene>
<dbReference type="InterPro" id="IPR036890">
    <property type="entry name" value="HATPase_C_sf"/>
</dbReference>
<keyword evidence="8 11" id="KW-1133">Transmembrane helix</keyword>
<dbReference type="RefSeq" id="WP_127700482.1">
    <property type="nucleotide sequence ID" value="NZ_SACS01000021.1"/>
</dbReference>
<dbReference type="SUPFAM" id="SSF47384">
    <property type="entry name" value="Homodimeric domain of signal transducing histidine kinase"/>
    <property type="match status" value="1"/>
</dbReference>
<dbReference type="Pfam" id="PF00672">
    <property type="entry name" value="HAMP"/>
    <property type="match status" value="1"/>
</dbReference>
<dbReference type="PANTHER" id="PTHR45436">
    <property type="entry name" value="SENSOR HISTIDINE KINASE YKOH"/>
    <property type="match status" value="1"/>
</dbReference>
<keyword evidence="5" id="KW-0808">Transferase</keyword>
<dbReference type="Pfam" id="PF00512">
    <property type="entry name" value="HisKA"/>
    <property type="match status" value="1"/>
</dbReference>
<evidence type="ECO:0000256" key="4">
    <source>
        <dbReference type="ARBA" id="ARBA00022553"/>
    </source>
</evidence>
<dbReference type="OrthoDB" id="9809766at2"/>
<keyword evidence="4" id="KW-0597">Phosphoprotein</keyword>
<evidence type="ECO:0000259" key="13">
    <source>
        <dbReference type="PROSITE" id="PS50885"/>
    </source>
</evidence>
<dbReference type="Proteomes" id="UP000283077">
    <property type="component" value="Unassembled WGS sequence"/>
</dbReference>
<keyword evidence="9" id="KW-0902">Two-component regulatory system</keyword>
<keyword evidence="10 11" id="KW-0472">Membrane</keyword>
<evidence type="ECO:0000256" key="10">
    <source>
        <dbReference type="ARBA" id="ARBA00023136"/>
    </source>
</evidence>
<evidence type="ECO:0000256" key="9">
    <source>
        <dbReference type="ARBA" id="ARBA00023012"/>
    </source>
</evidence>
<evidence type="ECO:0000256" key="2">
    <source>
        <dbReference type="ARBA" id="ARBA00004370"/>
    </source>
</evidence>
<name>A0A437QG32_9GAMM</name>
<dbReference type="PROSITE" id="PS50109">
    <property type="entry name" value="HIS_KIN"/>
    <property type="match status" value="1"/>
</dbReference>
<dbReference type="InterPro" id="IPR003661">
    <property type="entry name" value="HisK_dim/P_dom"/>
</dbReference>
<protein>
    <recommendedName>
        <fullName evidence="3">histidine kinase</fullName>
        <ecNumber evidence="3">2.7.13.3</ecNumber>
    </recommendedName>
</protein>